<dbReference type="InterPro" id="IPR007593">
    <property type="entry name" value="CD225/Dispanin_fam"/>
</dbReference>
<comment type="similarity">
    <text evidence="2">Belongs to the CD225/Dispanin family.</text>
</comment>
<keyword evidence="4 7" id="KW-1133">Transmembrane helix</keyword>
<dbReference type="AlphaFoldDB" id="A0A9F3W1W5"/>
<name>A0A9F3W1W5_PYTBI</name>
<evidence type="ECO:0000256" key="6">
    <source>
        <dbReference type="SAM" id="MobiDB-lite"/>
    </source>
</evidence>
<sequence length="168" mass="17690">MSNPENEKTAHLNQAPYPGPMNSSASPQPPMGYGAPPSMPNQYQPYAGPPGVIPVQPQQTIIISNVQPANVPDYLGYSIFTLLCCCLPLGIAALIFSIKTQNDNQRGDFISARKNSRLALILDHTALGVGLSTIILVIILAIVLSTAAAAAAVSTSTTNQFGSVQFKP</sequence>
<keyword evidence="5 7" id="KW-0472">Membrane</keyword>
<evidence type="ECO:0000313" key="9">
    <source>
        <dbReference type="RefSeq" id="XP_015743781.1"/>
    </source>
</evidence>
<evidence type="ECO:0000256" key="4">
    <source>
        <dbReference type="ARBA" id="ARBA00022989"/>
    </source>
</evidence>
<evidence type="ECO:0000256" key="7">
    <source>
        <dbReference type="SAM" id="Phobius"/>
    </source>
</evidence>
<dbReference type="Pfam" id="PF04505">
    <property type="entry name" value="CD225"/>
    <property type="match status" value="1"/>
</dbReference>
<protein>
    <submittedName>
        <fullName evidence="9">Proline-rich transmembrane protein 1-like</fullName>
    </submittedName>
</protein>
<keyword evidence="8" id="KW-1185">Reference proteome</keyword>
<dbReference type="GeneID" id="107326157"/>
<gene>
    <name evidence="9" type="primary">LOC107326157</name>
</gene>
<evidence type="ECO:0000313" key="8">
    <source>
        <dbReference type="Proteomes" id="UP000695026"/>
    </source>
</evidence>
<feature type="region of interest" description="Disordered" evidence="6">
    <location>
        <begin position="1"/>
        <end position="40"/>
    </location>
</feature>
<comment type="subcellular location">
    <subcellularLocation>
        <location evidence="1">Membrane</location>
    </subcellularLocation>
</comment>
<dbReference type="OMA" id="TREANHQ"/>
<evidence type="ECO:0000256" key="3">
    <source>
        <dbReference type="ARBA" id="ARBA00022692"/>
    </source>
</evidence>
<evidence type="ECO:0000256" key="5">
    <source>
        <dbReference type="ARBA" id="ARBA00023136"/>
    </source>
</evidence>
<feature type="transmembrane region" description="Helical" evidence="7">
    <location>
        <begin position="118"/>
        <end position="144"/>
    </location>
</feature>
<organism evidence="8 9">
    <name type="scientific">Python bivittatus</name>
    <name type="common">Burmese python</name>
    <name type="synonym">Python molurus bivittatus</name>
    <dbReference type="NCBI Taxonomy" id="176946"/>
    <lineage>
        <taxon>Eukaryota</taxon>
        <taxon>Metazoa</taxon>
        <taxon>Chordata</taxon>
        <taxon>Craniata</taxon>
        <taxon>Vertebrata</taxon>
        <taxon>Euteleostomi</taxon>
        <taxon>Lepidosauria</taxon>
        <taxon>Squamata</taxon>
        <taxon>Bifurcata</taxon>
        <taxon>Unidentata</taxon>
        <taxon>Episquamata</taxon>
        <taxon>Toxicofera</taxon>
        <taxon>Serpentes</taxon>
        <taxon>Henophidia</taxon>
        <taxon>Pythonidae</taxon>
        <taxon>Python</taxon>
    </lineage>
</organism>
<dbReference type="Proteomes" id="UP000695026">
    <property type="component" value="Unplaced"/>
</dbReference>
<evidence type="ECO:0000256" key="2">
    <source>
        <dbReference type="ARBA" id="ARBA00006843"/>
    </source>
</evidence>
<evidence type="ECO:0000256" key="1">
    <source>
        <dbReference type="ARBA" id="ARBA00004370"/>
    </source>
</evidence>
<accession>A0A9F3W1W5</accession>
<dbReference type="OrthoDB" id="6083617at2759"/>
<dbReference type="PANTHER" id="PTHR14948">
    <property type="entry name" value="NG5"/>
    <property type="match status" value="1"/>
</dbReference>
<feature type="compositionally biased region" description="Basic and acidic residues" evidence="6">
    <location>
        <begin position="1"/>
        <end position="10"/>
    </location>
</feature>
<feature type="transmembrane region" description="Helical" evidence="7">
    <location>
        <begin position="74"/>
        <end position="98"/>
    </location>
</feature>
<dbReference type="PANTHER" id="PTHR14948:SF46">
    <property type="entry name" value="DISPANIN SUBFAMILY A MEMBER 2B-LIKE-RELATED"/>
    <property type="match status" value="1"/>
</dbReference>
<dbReference type="KEGG" id="pbi:107326157"/>
<dbReference type="GO" id="GO:0016020">
    <property type="term" value="C:membrane"/>
    <property type="evidence" value="ECO:0007669"/>
    <property type="project" value="UniProtKB-SubCell"/>
</dbReference>
<dbReference type="InterPro" id="IPR051423">
    <property type="entry name" value="CD225/Dispanin"/>
</dbReference>
<dbReference type="RefSeq" id="XP_015743781.1">
    <property type="nucleotide sequence ID" value="XM_015888295.2"/>
</dbReference>
<reference evidence="9" key="1">
    <citation type="submission" date="2025-08" db="UniProtKB">
        <authorList>
            <consortium name="RefSeq"/>
        </authorList>
    </citation>
    <scope>IDENTIFICATION</scope>
    <source>
        <tissue evidence="9">Liver</tissue>
    </source>
</reference>
<proteinExistence type="inferred from homology"/>
<keyword evidence="3 7" id="KW-0812">Transmembrane</keyword>